<dbReference type="EMBL" id="VXIS01000307">
    <property type="protein sequence ID" value="KAA8894824.1"/>
    <property type="molecule type" value="Genomic_DNA"/>
</dbReference>
<evidence type="ECO:0000313" key="2">
    <source>
        <dbReference type="EMBL" id="KAA8894824.1"/>
    </source>
</evidence>
<gene>
    <name evidence="2" type="ORF">FN846DRAFT_894714</name>
</gene>
<sequence length="224" mass="25459">MGLIKFLFNTSVFAAAGSATAFTLLTRKSVFAAVPPVSDDAFKAAHLDTFNPNRNPAVHDRCVRRVRLDKIRPDLLESEGGLVTQFCRGIWGGKGYEAQRRILSRYHESEKTAHQLWSPEALANSNYEVGTQITDHFEVIQKTPERIVMRCGDSPMKRGVRETDGLFDMEARVLKDEGVVEFALESYFFQGLGKAEGITSKWMDMLHRVYTKMWMETAIWNCMK</sequence>
<name>A0A5J5EHW3_9PEZI</name>
<dbReference type="AlphaFoldDB" id="A0A5J5EHW3"/>
<proteinExistence type="predicted"/>
<keyword evidence="3" id="KW-1185">Reference proteome</keyword>
<keyword evidence="1" id="KW-0732">Signal</keyword>
<evidence type="ECO:0008006" key="4">
    <source>
        <dbReference type="Google" id="ProtNLM"/>
    </source>
</evidence>
<feature type="chain" id="PRO_5023916044" description="Tim44-like domain-containing protein" evidence="1">
    <location>
        <begin position="22"/>
        <end position="224"/>
    </location>
</feature>
<comment type="caution">
    <text evidence="2">The sequence shown here is derived from an EMBL/GenBank/DDBJ whole genome shotgun (WGS) entry which is preliminary data.</text>
</comment>
<accession>A0A5J5EHW3</accession>
<dbReference type="InParanoid" id="A0A5J5EHW3"/>
<protein>
    <recommendedName>
        <fullName evidence="4">Tim44-like domain-containing protein</fullName>
    </recommendedName>
</protein>
<organism evidence="2 3">
    <name type="scientific">Sphaerosporella brunnea</name>
    <dbReference type="NCBI Taxonomy" id="1250544"/>
    <lineage>
        <taxon>Eukaryota</taxon>
        <taxon>Fungi</taxon>
        <taxon>Dikarya</taxon>
        <taxon>Ascomycota</taxon>
        <taxon>Pezizomycotina</taxon>
        <taxon>Pezizomycetes</taxon>
        <taxon>Pezizales</taxon>
        <taxon>Pyronemataceae</taxon>
        <taxon>Sphaerosporella</taxon>
    </lineage>
</organism>
<dbReference type="OrthoDB" id="4436466at2759"/>
<evidence type="ECO:0000313" key="3">
    <source>
        <dbReference type="Proteomes" id="UP000326924"/>
    </source>
</evidence>
<evidence type="ECO:0000256" key="1">
    <source>
        <dbReference type="SAM" id="SignalP"/>
    </source>
</evidence>
<dbReference type="Proteomes" id="UP000326924">
    <property type="component" value="Unassembled WGS sequence"/>
</dbReference>
<feature type="signal peptide" evidence="1">
    <location>
        <begin position="1"/>
        <end position="21"/>
    </location>
</feature>
<reference evidence="2 3" key="1">
    <citation type="submission" date="2019-09" db="EMBL/GenBank/DDBJ databases">
        <title>Draft genome of the ectomycorrhizal ascomycete Sphaerosporella brunnea.</title>
        <authorList>
            <consortium name="DOE Joint Genome Institute"/>
            <person name="Benucci G.M."/>
            <person name="Marozzi G."/>
            <person name="Antonielli L."/>
            <person name="Sanchez S."/>
            <person name="Marco P."/>
            <person name="Wang X."/>
            <person name="Falini L.B."/>
            <person name="Barry K."/>
            <person name="Haridas S."/>
            <person name="Lipzen A."/>
            <person name="Labutti K."/>
            <person name="Grigoriev I.V."/>
            <person name="Murat C."/>
            <person name="Martin F."/>
            <person name="Albertini E."/>
            <person name="Donnini D."/>
            <person name="Bonito G."/>
        </authorList>
    </citation>
    <scope>NUCLEOTIDE SEQUENCE [LARGE SCALE GENOMIC DNA]</scope>
    <source>
        <strain evidence="2 3">Sb_GMNB300</strain>
    </source>
</reference>